<dbReference type="Gene3D" id="3.30.470.20">
    <property type="entry name" value="ATP-grasp fold, B domain"/>
    <property type="match status" value="1"/>
</dbReference>
<evidence type="ECO:0000256" key="2">
    <source>
        <dbReference type="ARBA" id="ARBA00022741"/>
    </source>
</evidence>
<dbReference type="InterPro" id="IPR013650">
    <property type="entry name" value="ATP-grasp_succ-CoA_synth-type"/>
</dbReference>
<dbReference type="PANTHER" id="PTHR11815">
    <property type="entry name" value="SUCCINYL-COA SYNTHETASE BETA CHAIN"/>
    <property type="match status" value="1"/>
</dbReference>
<comment type="caution">
    <text evidence="5">The sequence shown here is derived from an EMBL/GenBank/DDBJ whole genome shotgun (WGS) entry which is preliminary data.</text>
</comment>
<dbReference type="GO" id="GO:0006099">
    <property type="term" value="P:tricarboxylic acid cycle"/>
    <property type="evidence" value="ECO:0007669"/>
    <property type="project" value="InterPro"/>
</dbReference>
<evidence type="ECO:0000313" key="6">
    <source>
        <dbReference type="Proteomes" id="UP000238937"/>
    </source>
</evidence>
<reference evidence="5 6" key="1">
    <citation type="submission" date="2018-03" db="EMBL/GenBank/DDBJ databases">
        <title>The ancient ancestry and fast evolution of plastids.</title>
        <authorList>
            <person name="Moore K.R."/>
            <person name="Magnabosco C."/>
            <person name="Momper L."/>
            <person name="Gold D.A."/>
            <person name="Bosak T."/>
            <person name="Fournier G.P."/>
        </authorList>
    </citation>
    <scope>NUCLEOTIDE SEQUENCE [LARGE SCALE GENOMIC DNA]</scope>
    <source>
        <strain evidence="5 6">CCALA 037</strain>
    </source>
</reference>
<feature type="domain" description="ATP-grasp" evidence="4">
    <location>
        <begin position="9"/>
        <end position="230"/>
    </location>
</feature>
<evidence type="ECO:0000313" key="5">
    <source>
        <dbReference type="EMBL" id="PSB57165.1"/>
    </source>
</evidence>
<proteinExistence type="predicted"/>
<dbReference type="InterPro" id="IPR013815">
    <property type="entry name" value="ATP_grasp_subdomain_1"/>
</dbReference>
<keyword evidence="1" id="KW-0436">Ligase</keyword>
<dbReference type="SUPFAM" id="SSF56059">
    <property type="entry name" value="Glutathione synthetase ATP-binding domain-like"/>
    <property type="match status" value="1"/>
</dbReference>
<dbReference type="Gene3D" id="3.30.1490.20">
    <property type="entry name" value="ATP-grasp fold, A domain"/>
    <property type="match status" value="1"/>
</dbReference>
<dbReference type="InterPro" id="IPR011761">
    <property type="entry name" value="ATP-grasp"/>
</dbReference>
<name>A0A2T1GHJ0_9CYAN</name>
<dbReference type="AlphaFoldDB" id="A0A2T1GHJ0"/>
<dbReference type="GO" id="GO:0006104">
    <property type="term" value="P:succinyl-CoA metabolic process"/>
    <property type="evidence" value="ECO:0007669"/>
    <property type="project" value="TreeGrafter"/>
</dbReference>
<dbReference type="PIRSF" id="PIRSF001554">
    <property type="entry name" value="SucCS_beta"/>
    <property type="match status" value="1"/>
</dbReference>
<evidence type="ECO:0000259" key="4">
    <source>
        <dbReference type="PROSITE" id="PS50975"/>
    </source>
</evidence>
<dbReference type="GO" id="GO:0005524">
    <property type="term" value="F:ATP binding"/>
    <property type="evidence" value="ECO:0007669"/>
    <property type="project" value="UniProtKB-UniRule"/>
</dbReference>
<keyword evidence="3" id="KW-0067">ATP-binding</keyword>
<dbReference type="SUPFAM" id="SSF52210">
    <property type="entry name" value="Succinyl-CoA synthetase domains"/>
    <property type="match status" value="1"/>
</dbReference>
<dbReference type="PROSITE" id="PS50975">
    <property type="entry name" value="ATP_GRASP"/>
    <property type="match status" value="1"/>
</dbReference>
<dbReference type="RefSeq" id="WP_106303227.1">
    <property type="nucleotide sequence ID" value="NZ_PVWO01000089.1"/>
</dbReference>
<keyword evidence="2 3" id="KW-0547">Nucleotide-binding</keyword>
<dbReference type="OrthoDB" id="9802602at2"/>
<dbReference type="GO" id="GO:0042709">
    <property type="term" value="C:succinate-CoA ligase complex"/>
    <property type="evidence" value="ECO:0007669"/>
    <property type="project" value="TreeGrafter"/>
</dbReference>
<dbReference type="GO" id="GO:0005829">
    <property type="term" value="C:cytosol"/>
    <property type="evidence" value="ECO:0007669"/>
    <property type="project" value="TreeGrafter"/>
</dbReference>
<dbReference type="InterPro" id="IPR005809">
    <property type="entry name" value="Succ_CoA_ligase-like_bsu"/>
</dbReference>
<protein>
    <submittedName>
        <fullName evidence="5">Succinyl-CoA synthetase subunit beta</fullName>
    </submittedName>
</protein>
<dbReference type="Gene3D" id="3.40.50.261">
    <property type="entry name" value="Succinyl-CoA synthetase domains"/>
    <property type="match status" value="1"/>
</dbReference>
<accession>A0A2T1GHJ0</accession>
<sequence>MDLLEYQAKELFADVGIPVLPSQRIDRPGDLKALRIPYPVVLKSQVSVGNRGKAGGIRFVENTIDAIAAARTIFNLPILGEYPHVLLAEAKYNTSQEFYLAIVIDRLACRPVLLGSTDGGMNVNTILDRIHQVVVYEEFSSFYARQLALKMGLKGEIMLAVSEIIEKMYLLMRAQDLDLVEINPLGVDRDGAVMALDGKISVNHYAVGRHPNLQPWQMVDVARNRLGTLSPLFNEVGNIGILCSGNGLALAMLDGIAQGGGQVGQCIVVDPACSEEIQIALDRIGVNVNGGERTNSPPIDVLLVNFVGSEIDSCQQVMQYLARDPQMTIIWRVLEPDLDRLEGFLPLSIKLVTNFDRAIAQTLKLAKP</sequence>
<evidence type="ECO:0000256" key="3">
    <source>
        <dbReference type="PROSITE-ProRule" id="PRU00409"/>
    </source>
</evidence>
<keyword evidence="6" id="KW-1185">Reference proteome</keyword>
<dbReference type="Proteomes" id="UP000238937">
    <property type="component" value="Unassembled WGS sequence"/>
</dbReference>
<evidence type="ECO:0000256" key="1">
    <source>
        <dbReference type="ARBA" id="ARBA00022598"/>
    </source>
</evidence>
<dbReference type="EMBL" id="PVWO01000089">
    <property type="protein sequence ID" value="PSB57165.1"/>
    <property type="molecule type" value="Genomic_DNA"/>
</dbReference>
<gene>
    <name evidence="5" type="ORF">C7B77_09280</name>
</gene>
<dbReference type="Pfam" id="PF08442">
    <property type="entry name" value="ATP-grasp_2"/>
    <property type="match status" value="1"/>
</dbReference>
<dbReference type="InterPro" id="IPR016102">
    <property type="entry name" value="Succinyl-CoA_synth-like"/>
</dbReference>
<dbReference type="GO" id="GO:0046872">
    <property type="term" value="F:metal ion binding"/>
    <property type="evidence" value="ECO:0007669"/>
    <property type="project" value="InterPro"/>
</dbReference>
<organism evidence="5 6">
    <name type="scientific">Chamaesiphon polymorphus CCALA 037</name>
    <dbReference type="NCBI Taxonomy" id="2107692"/>
    <lineage>
        <taxon>Bacteria</taxon>
        <taxon>Bacillati</taxon>
        <taxon>Cyanobacteriota</taxon>
        <taxon>Cyanophyceae</taxon>
        <taxon>Gomontiellales</taxon>
        <taxon>Chamaesiphonaceae</taxon>
        <taxon>Chamaesiphon</taxon>
    </lineage>
</organism>
<dbReference type="PANTHER" id="PTHR11815:SF10">
    <property type="entry name" value="SUCCINATE--COA LIGASE [GDP-FORMING] SUBUNIT BETA, MITOCHONDRIAL"/>
    <property type="match status" value="1"/>
</dbReference>
<dbReference type="GO" id="GO:0004775">
    <property type="term" value="F:succinate-CoA ligase (ADP-forming) activity"/>
    <property type="evidence" value="ECO:0007669"/>
    <property type="project" value="TreeGrafter"/>
</dbReference>